<keyword evidence="6" id="KW-1185">Reference proteome</keyword>
<dbReference type="Gene3D" id="1.10.10.10">
    <property type="entry name" value="Winged helix-like DNA-binding domain superfamily/Winged helix DNA-binding domain"/>
    <property type="match status" value="1"/>
</dbReference>
<reference evidence="5 6" key="1">
    <citation type="submission" date="2016-10" db="EMBL/GenBank/DDBJ databases">
        <authorList>
            <person name="de Groot N.N."/>
        </authorList>
    </citation>
    <scope>NUCLEOTIDE SEQUENCE [LARGE SCALE GENOMIC DNA]</scope>
    <source>
        <strain evidence="5 6">DSM 6793</strain>
    </source>
</reference>
<keyword evidence="1" id="KW-0805">Transcription regulation</keyword>
<gene>
    <name evidence="5" type="ORF">SAMN05421780_10780</name>
</gene>
<dbReference type="NCBIfam" id="NF033788">
    <property type="entry name" value="HTH_metalloreg"/>
    <property type="match status" value="1"/>
</dbReference>
<protein>
    <submittedName>
        <fullName evidence="5">ArsR family transcriptional regulator</fullName>
    </submittedName>
</protein>
<dbReference type="PRINTS" id="PR00778">
    <property type="entry name" value="HTHARSR"/>
</dbReference>
<dbReference type="OrthoDB" id="9798835at2"/>
<dbReference type="Pfam" id="PF01022">
    <property type="entry name" value="HTH_5"/>
    <property type="match status" value="1"/>
</dbReference>
<evidence type="ECO:0000256" key="1">
    <source>
        <dbReference type="ARBA" id="ARBA00023015"/>
    </source>
</evidence>
<proteinExistence type="predicted"/>
<sequence>MKIKNFSLTFSTQLFKALSDEARVRILFQLYHNQQMCIADLELVLDFTQTKTSRHLLYLKNAGLLHSRRTDQWIFYYIKDEMRDVVKYFFRYMEKETQLNRDLEVYRIMLSNRELAAYKVAVLQERNRQSSHFGD</sequence>
<evidence type="ECO:0000313" key="5">
    <source>
        <dbReference type="EMBL" id="SFC60614.1"/>
    </source>
</evidence>
<dbReference type="InterPro" id="IPR051011">
    <property type="entry name" value="Metal_resp_trans_reg"/>
</dbReference>
<dbReference type="SMART" id="SM00418">
    <property type="entry name" value="HTH_ARSR"/>
    <property type="match status" value="1"/>
</dbReference>
<feature type="domain" description="HTH arsR-type" evidence="4">
    <location>
        <begin position="3"/>
        <end position="97"/>
    </location>
</feature>
<keyword evidence="3" id="KW-0804">Transcription</keyword>
<dbReference type="InterPro" id="IPR036388">
    <property type="entry name" value="WH-like_DNA-bd_sf"/>
</dbReference>
<dbReference type="STRING" id="927664.SAMN05421780_10780"/>
<dbReference type="EMBL" id="FOLE01000007">
    <property type="protein sequence ID" value="SFC60614.1"/>
    <property type="molecule type" value="Genomic_DNA"/>
</dbReference>
<dbReference type="Proteomes" id="UP000199514">
    <property type="component" value="Unassembled WGS sequence"/>
</dbReference>
<dbReference type="GO" id="GO:0003700">
    <property type="term" value="F:DNA-binding transcription factor activity"/>
    <property type="evidence" value="ECO:0007669"/>
    <property type="project" value="InterPro"/>
</dbReference>
<dbReference type="InterPro" id="IPR011991">
    <property type="entry name" value="ArsR-like_HTH"/>
</dbReference>
<keyword evidence="2" id="KW-0238">DNA-binding</keyword>
<dbReference type="RefSeq" id="WP_091513126.1">
    <property type="nucleotide sequence ID" value="NZ_FOLE01000007.1"/>
</dbReference>
<accession>A0A1I1KHZ6</accession>
<dbReference type="PANTHER" id="PTHR43132">
    <property type="entry name" value="ARSENICAL RESISTANCE OPERON REPRESSOR ARSR-RELATED"/>
    <property type="match status" value="1"/>
</dbReference>
<dbReference type="PROSITE" id="PS00846">
    <property type="entry name" value="HTH_ARSR_1"/>
    <property type="match status" value="1"/>
</dbReference>
<dbReference type="GO" id="GO:0003677">
    <property type="term" value="F:DNA binding"/>
    <property type="evidence" value="ECO:0007669"/>
    <property type="project" value="UniProtKB-KW"/>
</dbReference>
<evidence type="ECO:0000256" key="2">
    <source>
        <dbReference type="ARBA" id="ARBA00023125"/>
    </source>
</evidence>
<dbReference type="InterPro" id="IPR018334">
    <property type="entry name" value="ArsR_HTH"/>
</dbReference>
<dbReference type="InterPro" id="IPR036390">
    <property type="entry name" value="WH_DNA-bd_sf"/>
</dbReference>
<evidence type="ECO:0000256" key="3">
    <source>
        <dbReference type="ARBA" id="ARBA00023163"/>
    </source>
</evidence>
<dbReference type="PANTHER" id="PTHR43132:SF2">
    <property type="entry name" value="ARSENICAL RESISTANCE OPERON REPRESSOR ARSR-RELATED"/>
    <property type="match status" value="1"/>
</dbReference>
<dbReference type="InterPro" id="IPR001845">
    <property type="entry name" value="HTH_ArsR_DNA-bd_dom"/>
</dbReference>
<evidence type="ECO:0000259" key="4">
    <source>
        <dbReference type="PROSITE" id="PS50987"/>
    </source>
</evidence>
<name>A0A1I1KHZ6_9BACT</name>
<evidence type="ECO:0000313" key="6">
    <source>
        <dbReference type="Proteomes" id="UP000199514"/>
    </source>
</evidence>
<organism evidence="5 6">
    <name type="scientific">Flexibacter flexilis DSM 6793</name>
    <dbReference type="NCBI Taxonomy" id="927664"/>
    <lineage>
        <taxon>Bacteria</taxon>
        <taxon>Pseudomonadati</taxon>
        <taxon>Bacteroidota</taxon>
        <taxon>Cytophagia</taxon>
        <taxon>Cytophagales</taxon>
        <taxon>Flexibacteraceae</taxon>
        <taxon>Flexibacter</taxon>
    </lineage>
</organism>
<dbReference type="CDD" id="cd00090">
    <property type="entry name" value="HTH_ARSR"/>
    <property type="match status" value="1"/>
</dbReference>
<dbReference type="PROSITE" id="PS50987">
    <property type="entry name" value="HTH_ARSR_2"/>
    <property type="match status" value="1"/>
</dbReference>
<dbReference type="SUPFAM" id="SSF46785">
    <property type="entry name" value="Winged helix' DNA-binding domain"/>
    <property type="match status" value="1"/>
</dbReference>
<dbReference type="AlphaFoldDB" id="A0A1I1KHZ6"/>